<dbReference type="GO" id="GO:0008270">
    <property type="term" value="F:zinc ion binding"/>
    <property type="evidence" value="ECO:0007669"/>
    <property type="project" value="UniProtKB-KW"/>
</dbReference>
<dbReference type="GO" id="GO:0061630">
    <property type="term" value="F:ubiquitin protein ligase activity"/>
    <property type="evidence" value="ECO:0007669"/>
    <property type="project" value="InterPro"/>
</dbReference>
<evidence type="ECO:0000256" key="1">
    <source>
        <dbReference type="PROSITE-ProRule" id="PRU00175"/>
    </source>
</evidence>
<dbReference type="Proteomes" id="UP000799770">
    <property type="component" value="Unassembled WGS sequence"/>
</dbReference>
<sequence length="174" mass="20492">MSSLVELLRGISPYLYFSCGMLAGFYVHHLLTERELNKQKNDIQHREENVKDRHKKAAQREVAVGHKEIIVGQREANIRQFLRESIRRILRESIGVHQHDRKDFDGEDCPICHEILNPWEQPVLFCDRDEGRHIACGKNFHLNCLVEWLKTCQRQREPPTCPNCRMPWNVRAGN</sequence>
<evidence type="ECO:0000256" key="2">
    <source>
        <dbReference type="SAM" id="Phobius"/>
    </source>
</evidence>
<feature type="transmembrane region" description="Helical" evidence="2">
    <location>
        <begin position="14"/>
        <end position="31"/>
    </location>
</feature>
<dbReference type="AlphaFoldDB" id="A0A6A5YEH9"/>
<dbReference type="InterPro" id="IPR001841">
    <property type="entry name" value="Znf_RING"/>
</dbReference>
<keyword evidence="1" id="KW-0862">Zinc</keyword>
<protein>
    <recommendedName>
        <fullName evidence="3">RING-type domain-containing protein</fullName>
    </recommendedName>
</protein>
<dbReference type="Gene3D" id="3.30.40.10">
    <property type="entry name" value="Zinc/RING finger domain, C3HC4 (zinc finger)"/>
    <property type="match status" value="1"/>
</dbReference>
<feature type="domain" description="RING-type" evidence="3">
    <location>
        <begin position="109"/>
        <end position="165"/>
    </location>
</feature>
<evidence type="ECO:0000313" key="4">
    <source>
        <dbReference type="EMBL" id="KAF2105699.1"/>
    </source>
</evidence>
<keyword evidence="1" id="KW-0479">Metal-binding</keyword>
<dbReference type="PANTHER" id="PTHR21540">
    <property type="entry name" value="RING FINGER AND SWIM DOMAIN-CONTAINING PROTEIN 2"/>
    <property type="match status" value="1"/>
</dbReference>
<keyword evidence="2" id="KW-0472">Membrane</keyword>
<proteinExistence type="predicted"/>
<dbReference type="SUPFAM" id="SSF57850">
    <property type="entry name" value="RING/U-box"/>
    <property type="match status" value="1"/>
</dbReference>
<dbReference type="OrthoDB" id="1681166at2759"/>
<organism evidence="4 5">
    <name type="scientific">Lophiotrema nucula</name>
    <dbReference type="NCBI Taxonomy" id="690887"/>
    <lineage>
        <taxon>Eukaryota</taxon>
        <taxon>Fungi</taxon>
        <taxon>Dikarya</taxon>
        <taxon>Ascomycota</taxon>
        <taxon>Pezizomycotina</taxon>
        <taxon>Dothideomycetes</taxon>
        <taxon>Pleosporomycetidae</taxon>
        <taxon>Pleosporales</taxon>
        <taxon>Lophiotremataceae</taxon>
        <taxon>Lophiotrema</taxon>
    </lineage>
</organism>
<dbReference type="EMBL" id="ML977373">
    <property type="protein sequence ID" value="KAF2105699.1"/>
    <property type="molecule type" value="Genomic_DNA"/>
</dbReference>
<keyword evidence="2" id="KW-0812">Transmembrane</keyword>
<name>A0A6A5YEH9_9PLEO</name>
<keyword evidence="2" id="KW-1133">Transmembrane helix</keyword>
<evidence type="ECO:0000313" key="5">
    <source>
        <dbReference type="Proteomes" id="UP000799770"/>
    </source>
</evidence>
<gene>
    <name evidence="4" type="ORF">BDV96DRAFT_592052</name>
</gene>
<dbReference type="PROSITE" id="PS50089">
    <property type="entry name" value="ZF_RING_2"/>
    <property type="match status" value="1"/>
</dbReference>
<keyword evidence="1" id="KW-0863">Zinc-finger</keyword>
<evidence type="ECO:0000259" key="3">
    <source>
        <dbReference type="PROSITE" id="PS50089"/>
    </source>
</evidence>
<reference evidence="4" key="1">
    <citation type="journal article" date="2020" name="Stud. Mycol.">
        <title>101 Dothideomycetes genomes: a test case for predicting lifestyles and emergence of pathogens.</title>
        <authorList>
            <person name="Haridas S."/>
            <person name="Albert R."/>
            <person name="Binder M."/>
            <person name="Bloem J."/>
            <person name="Labutti K."/>
            <person name="Salamov A."/>
            <person name="Andreopoulos B."/>
            <person name="Baker S."/>
            <person name="Barry K."/>
            <person name="Bills G."/>
            <person name="Bluhm B."/>
            <person name="Cannon C."/>
            <person name="Castanera R."/>
            <person name="Culley D."/>
            <person name="Daum C."/>
            <person name="Ezra D."/>
            <person name="Gonzalez J."/>
            <person name="Henrissat B."/>
            <person name="Kuo A."/>
            <person name="Liang C."/>
            <person name="Lipzen A."/>
            <person name="Lutzoni F."/>
            <person name="Magnuson J."/>
            <person name="Mondo S."/>
            <person name="Nolan M."/>
            <person name="Ohm R."/>
            <person name="Pangilinan J."/>
            <person name="Park H.-J."/>
            <person name="Ramirez L."/>
            <person name="Alfaro M."/>
            <person name="Sun H."/>
            <person name="Tritt A."/>
            <person name="Yoshinaga Y."/>
            <person name="Zwiers L.-H."/>
            <person name="Turgeon B."/>
            <person name="Goodwin S."/>
            <person name="Spatafora J."/>
            <person name="Crous P."/>
            <person name="Grigoriev I."/>
        </authorList>
    </citation>
    <scope>NUCLEOTIDE SEQUENCE</scope>
    <source>
        <strain evidence="4">CBS 627.86</strain>
    </source>
</reference>
<accession>A0A6A5YEH9</accession>
<keyword evidence="5" id="KW-1185">Reference proteome</keyword>
<dbReference type="PANTHER" id="PTHR21540:SF0">
    <property type="entry name" value="PHD FAMILY PROTEIN"/>
    <property type="match status" value="1"/>
</dbReference>
<dbReference type="InterPro" id="IPR013083">
    <property type="entry name" value="Znf_RING/FYVE/PHD"/>
</dbReference>
<dbReference type="InterPro" id="IPR039903">
    <property type="entry name" value="Zswim2"/>
</dbReference>